<name>A0A0A9HD37_ARUDO</name>
<sequence length="25" mass="2823">MESWDCGGVQFGVEMICKQMKICTV</sequence>
<reference evidence="1" key="1">
    <citation type="submission" date="2014-09" db="EMBL/GenBank/DDBJ databases">
        <authorList>
            <person name="Magalhaes I.L.F."/>
            <person name="Oliveira U."/>
            <person name="Santos F.R."/>
            <person name="Vidigal T.H.D.A."/>
            <person name="Brescovit A.D."/>
            <person name="Santos A.J."/>
        </authorList>
    </citation>
    <scope>NUCLEOTIDE SEQUENCE</scope>
    <source>
        <tissue evidence="1">Shoot tissue taken approximately 20 cm above the soil surface</tissue>
    </source>
</reference>
<dbReference type="EMBL" id="GBRH01163264">
    <property type="protein sequence ID" value="JAE34632.1"/>
    <property type="molecule type" value="Transcribed_RNA"/>
</dbReference>
<organism evidence="1">
    <name type="scientific">Arundo donax</name>
    <name type="common">Giant reed</name>
    <name type="synonym">Donax arundinaceus</name>
    <dbReference type="NCBI Taxonomy" id="35708"/>
    <lineage>
        <taxon>Eukaryota</taxon>
        <taxon>Viridiplantae</taxon>
        <taxon>Streptophyta</taxon>
        <taxon>Embryophyta</taxon>
        <taxon>Tracheophyta</taxon>
        <taxon>Spermatophyta</taxon>
        <taxon>Magnoliopsida</taxon>
        <taxon>Liliopsida</taxon>
        <taxon>Poales</taxon>
        <taxon>Poaceae</taxon>
        <taxon>PACMAD clade</taxon>
        <taxon>Arundinoideae</taxon>
        <taxon>Arundineae</taxon>
        <taxon>Arundo</taxon>
    </lineage>
</organism>
<evidence type="ECO:0000313" key="1">
    <source>
        <dbReference type="EMBL" id="JAE34632.1"/>
    </source>
</evidence>
<protein>
    <submittedName>
        <fullName evidence="1">Uncharacterized protein</fullName>
    </submittedName>
</protein>
<accession>A0A0A9HD37</accession>
<proteinExistence type="predicted"/>
<reference evidence="1" key="2">
    <citation type="journal article" date="2015" name="Data Brief">
        <title>Shoot transcriptome of the giant reed, Arundo donax.</title>
        <authorList>
            <person name="Barrero R.A."/>
            <person name="Guerrero F.D."/>
            <person name="Moolhuijzen P."/>
            <person name="Goolsby J.A."/>
            <person name="Tidwell J."/>
            <person name="Bellgard S.E."/>
            <person name="Bellgard M.I."/>
        </authorList>
    </citation>
    <scope>NUCLEOTIDE SEQUENCE</scope>
    <source>
        <tissue evidence="1">Shoot tissue taken approximately 20 cm above the soil surface</tissue>
    </source>
</reference>
<dbReference type="AlphaFoldDB" id="A0A0A9HD37"/>